<sequence>MVFLLRSILQRENAVIVSVSKSVNHKDKSLCVPVLHNSSGKVNLFDFLEAATIPNNEHLEILEGDTPTVKQNKSLTKEVSSLRNELKAKDQLIESLRVKDSVPMAGQNSALSWEDKVSFPEVHSRMKLQYFPPAVEGEAVRVSPPKHVETHGAEKLRDCIVEGAYCHISEVGAWHFGNRLMVLQEWHLDLEFEKESLSKLPLWIQLYNVPLQYWSEEGLSYIARGIGKPLYADEMTESARRISYAKICVEVGVHSELPHSIDLLTSAGRMVTIGVKYPWRPLWCVACNVFGPSDCNQLAKESVQPETLMRVPRAKVRAVKSVKTVTEACAIPDIPGLQNTPKEPATTIPWANQFSALREGVIIGTEMELSGKEATPAPNVHESDIVTLDTSDPLIVSCVDKGNSVETVNPIVNFAESCDDQGVLPAYDFLPHDLGVRNL</sequence>
<dbReference type="Proteomes" id="UP001062846">
    <property type="component" value="Chromosome 12"/>
</dbReference>
<proteinExistence type="predicted"/>
<comment type="caution">
    <text evidence="1">The sequence shown here is derived from an EMBL/GenBank/DDBJ whole genome shotgun (WGS) entry which is preliminary data.</text>
</comment>
<evidence type="ECO:0000313" key="2">
    <source>
        <dbReference type="Proteomes" id="UP001062846"/>
    </source>
</evidence>
<evidence type="ECO:0000313" key="1">
    <source>
        <dbReference type="EMBL" id="KAI8528720.1"/>
    </source>
</evidence>
<name>A0ACC0LJC9_RHOML</name>
<keyword evidence="2" id="KW-1185">Reference proteome</keyword>
<gene>
    <name evidence="1" type="ORF">RHMOL_Rhmol12G0169300</name>
</gene>
<reference evidence="1" key="1">
    <citation type="submission" date="2022-02" db="EMBL/GenBank/DDBJ databases">
        <title>Plant Genome Project.</title>
        <authorList>
            <person name="Zhang R.-G."/>
        </authorList>
    </citation>
    <scope>NUCLEOTIDE SEQUENCE</scope>
    <source>
        <strain evidence="1">AT1</strain>
    </source>
</reference>
<dbReference type="EMBL" id="CM046399">
    <property type="protein sequence ID" value="KAI8528720.1"/>
    <property type="molecule type" value="Genomic_DNA"/>
</dbReference>
<organism evidence="1 2">
    <name type="scientific">Rhododendron molle</name>
    <name type="common">Chinese azalea</name>
    <name type="synonym">Azalea mollis</name>
    <dbReference type="NCBI Taxonomy" id="49168"/>
    <lineage>
        <taxon>Eukaryota</taxon>
        <taxon>Viridiplantae</taxon>
        <taxon>Streptophyta</taxon>
        <taxon>Embryophyta</taxon>
        <taxon>Tracheophyta</taxon>
        <taxon>Spermatophyta</taxon>
        <taxon>Magnoliopsida</taxon>
        <taxon>eudicotyledons</taxon>
        <taxon>Gunneridae</taxon>
        <taxon>Pentapetalae</taxon>
        <taxon>asterids</taxon>
        <taxon>Ericales</taxon>
        <taxon>Ericaceae</taxon>
        <taxon>Ericoideae</taxon>
        <taxon>Rhodoreae</taxon>
        <taxon>Rhododendron</taxon>
    </lineage>
</organism>
<accession>A0ACC0LJC9</accession>
<protein>
    <submittedName>
        <fullName evidence="1">Uncharacterized protein</fullName>
    </submittedName>
</protein>